<dbReference type="PROSITE" id="PS50893">
    <property type="entry name" value="ABC_TRANSPORTER_2"/>
    <property type="match status" value="1"/>
</dbReference>
<feature type="domain" description="ABC transporter" evidence="4">
    <location>
        <begin position="21"/>
        <end position="258"/>
    </location>
</feature>
<evidence type="ECO:0000256" key="2">
    <source>
        <dbReference type="ARBA" id="ARBA00022741"/>
    </source>
</evidence>
<keyword evidence="1" id="KW-0813">Transport</keyword>
<dbReference type="PANTHER" id="PTHR43023:SF6">
    <property type="entry name" value="INTERMEMBRANE PHOSPHOLIPID TRANSPORT SYSTEM ATP-BINDING PROTEIN MLAF"/>
    <property type="match status" value="1"/>
</dbReference>
<keyword evidence="2" id="KW-0547">Nucleotide-binding</keyword>
<keyword evidence="6" id="KW-1185">Reference proteome</keyword>
<dbReference type="InterPro" id="IPR003439">
    <property type="entry name" value="ABC_transporter-like_ATP-bd"/>
</dbReference>
<dbReference type="InterPro" id="IPR003593">
    <property type="entry name" value="AAA+_ATPase"/>
</dbReference>
<dbReference type="Pfam" id="PF00005">
    <property type="entry name" value="ABC_tran"/>
    <property type="match status" value="1"/>
</dbReference>
<dbReference type="GO" id="GO:0005524">
    <property type="term" value="F:ATP binding"/>
    <property type="evidence" value="ECO:0007669"/>
    <property type="project" value="UniProtKB-KW"/>
</dbReference>
<proteinExistence type="predicted"/>
<evidence type="ECO:0000256" key="1">
    <source>
        <dbReference type="ARBA" id="ARBA00022448"/>
    </source>
</evidence>
<dbReference type="GO" id="GO:0016887">
    <property type="term" value="F:ATP hydrolysis activity"/>
    <property type="evidence" value="ECO:0007669"/>
    <property type="project" value="InterPro"/>
</dbReference>
<dbReference type="Proteomes" id="UP000542342">
    <property type="component" value="Unassembled WGS sequence"/>
</dbReference>
<protein>
    <submittedName>
        <fullName evidence="5">ATP-binding cassette domain-containing protein</fullName>
    </submittedName>
</protein>
<dbReference type="InterPro" id="IPR017871">
    <property type="entry name" value="ABC_transporter-like_CS"/>
</dbReference>
<dbReference type="SUPFAM" id="SSF52540">
    <property type="entry name" value="P-loop containing nucleoside triphosphate hydrolases"/>
    <property type="match status" value="1"/>
</dbReference>
<evidence type="ECO:0000256" key="3">
    <source>
        <dbReference type="ARBA" id="ARBA00022840"/>
    </source>
</evidence>
<dbReference type="InterPro" id="IPR027417">
    <property type="entry name" value="P-loop_NTPase"/>
</dbReference>
<dbReference type="PANTHER" id="PTHR43023">
    <property type="entry name" value="PROTEIN TRIGALACTOSYLDIACYLGLYCEROL 3, CHLOROPLASTIC"/>
    <property type="match status" value="1"/>
</dbReference>
<dbReference type="SMART" id="SM00382">
    <property type="entry name" value="AAA"/>
    <property type="match status" value="1"/>
</dbReference>
<keyword evidence="3 5" id="KW-0067">ATP-binding</keyword>
<reference evidence="5 6" key="1">
    <citation type="submission" date="2020-07" db="EMBL/GenBank/DDBJ databases">
        <title>Thermogemmata thermophila gen. nov., sp. nov., a novel moderate thermophilic planctomycete from a Kamchatka hot spring.</title>
        <authorList>
            <person name="Elcheninov A.G."/>
            <person name="Podosokorskaya O.A."/>
            <person name="Kovaleva O.L."/>
            <person name="Novikov A."/>
            <person name="Bonch-Osmolovskaya E.A."/>
            <person name="Toshchakov S.V."/>
            <person name="Kublanov I.V."/>
        </authorList>
    </citation>
    <scope>NUCLEOTIDE SEQUENCE [LARGE SCALE GENOMIC DNA]</scope>
    <source>
        <strain evidence="5 6">2918</strain>
    </source>
</reference>
<gene>
    <name evidence="5" type="ORF">H0921_08405</name>
</gene>
<evidence type="ECO:0000313" key="5">
    <source>
        <dbReference type="EMBL" id="MBA2226181.1"/>
    </source>
</evidence>
<accession>A0A7V8VDX5</accession>
<sequence length="279" mass="31038">MTATDSSAWPEAPPPPSAPLVELRHVTAAFENQVVLQDVNLAIQAGESVAIIGESGCGKSVLLKLLVGLLAPVEGEVLWDGRPLHRLRREELIRLRLQVGFVFQQSALFDSLTVLENIALGLRVHRLCAPEEIVPRVRQRLHDVGLSEQVLSKRPAELSGGMRKRVAIARALALDPQVMLYDEPTTGLDPIMTDVINRLIAQTHQRRRLTTLIVTHEMRTVFSCTQRVLLLYPRSRLPPGQSQILYDGSPEGLRQAADGRVRQFIEGRADPRLLEEAEE</sequence>
<name>A0A7V8VDX5_9BACT</name>
<comment type="caution">
    <text evidence="5">The sequence shown here is derived from an EMBL/GenBank/DDBJ whole genome shotgun (WGS) entry which is preliminary data.</text>
</comment>
<evidence type="ECO:0000313" key="6">
    <source>
        <dbReference type="Proteomes" id="UP000542342"/>
    </source>
</evidence>
<dbReference type="PROSITE" id="PS00211">
    <property type="entry name" value="ABC_TRANSPORTER_1"/>
    <property type="match status" value="1"/>
</dbReference>
<dbReference type="AlphaFoldDB" id="A0A7V8VDX5"/>
<organism evidence="5 6">
    <name type="scientific">Thermogemmata fonticola</name>
    <dbReference type="NCBI Taxonomy" id="2755323"/>
    <lineage>
        <taxon>Bacteria</taxon>
        <taxon>Pseudomonadati</taxon>
        <taxon>Planctomycetota</taxon>
        <taxon>Planctomycetia</taxon>
        <taxon>Gemmatales</taxon>
        <taxon>Gemmataceae</taxon>
        <taxon>Thermogemmata</taxon>
    </lineage>
</organism>
<dbReference type="RefSeq" id="WP_194537602.1">
    <property type="nucleotide sequence ID" value="NZ_JACEFB010000004.1"/>
</dbReference>
<dbReference type="EMBL" id="JACEFB010000004">
    <property type="protein sequence ID" value="MBA2226181.1"/>
    <property type="molecule type" value="Genomic_DNA"/>
</dbReference>
<evidence type="ECO:0000259" key="4">
    <source>
        <dbReference type="PROSITE" id="PS50893"/>
    </source>
</evidence>
<dbReference type="Gene3D" id="3.40.50.300">
    <property type="entry name" value="P-loop containing nucleotide triphosphate hydrolases"/>
    <property type="match status" value="1"/>
</dbReference>